<dbReference type="PROSITE" id="PS51450">
    <property type="entry name" value="LRR"/>
    <property type="match status" value="1"/>
</dbReference>
<proteinExistence type="predicted"/>
<evidence type="ECO:0000313" key="1">
    <source>
        <dbReference type="RefSeq" id="XP_028132094.1"/>
    </source>
</evidence>
<organism evidence="1">
    <name type="scientific">Diabrotica virgifera virgifera</name>
    <name type="common">western corn rootworm</name>
    <dbReference type="NCBI Taxonomy" id="50390"/>
    <lineage>
        <taxon>Eukaryota</taxon>
        <taxon>Metazoa</taxon>
        <taxon>Ecdysozoa</taxon>
        <taxon>Arthropoda</taxon>
        <taxon>Hexapoda</taxon>
        <taxon>Insecta</taxon>
        <taxon>Pterygota</taxon>
        <taxon>Neoptera</taxon>
        <taxon>Endopterygota</taxon>
        <taxon>Coleoptera</taxon>
        <taxon>Polyphaga</taxon>
        <taxon>Cucujiformia</taxon>
        <taxon>Chrysomeloidea</taxon>
        <taxon>Chrysomelidae</taxon>
        <taxon>Galerucinae</taxon>
        <taxon>Diabroticina</taxon>
        <taxon>Diabroticites</taxon>
        <taxon>Diabrotica</taxon>
    </lineage>
</organism>
<dbReference type="RefSeq" id="XP_028132094.1">
    <property type="nucleotide sequence ID" value="XM_028276293.1"/>
</dbReference>
<gene>
    <name evidence="1" type="primary">LOC114327622</name>
</gene>
<dbReference type="OrthoDB" id="433501at2759"/>
<accession>A0A6P7F8G6</accession>
<dbReference type="PANTHER" id="PTHR22708:SF0">
    <property type="entry name" value="LEUCINE-RICH REPEAT-CONTAINING PROTEIN 56"/>
    <property type="match status" value="1"/>
</dbReference>
<reference evidence="1" key="1">
    <citation type="submission" date="2025-08" db="UniProtKB">
        <authorList>
            <consortium name="RefSeq"/>
        </authorList>
    </citation>
    <scope>IDENTIFICATION</scope>
    <source>
        <tissue evidence="1">Whole insect</tissue>
    </source>
</reference>
<dbReference type="PANTHER" id="PTHR22708">
    <property type="entry name" value="LEUCINE-RICH REPEAT-CONTAINING PROTEIN 56"/>
    <property type="match status" value="1"/>
</dbReference>
<dbReference type="InterPro" id="IPR032675">
    <property type="entry name" value="LRR_dom_sf"/>
</dbReference>
<dbReference type="InParanoid" id="A0A6P7F8G6"/>
<protein>
    <submittedName>
        <fullName evidence="1">Leucine-rich repeat-containing protein 56</fullName>
    </submittedName>
</protein>
<sequence length="282" mass="32109">MPPNLDSQLSDEEVPRNNDHVTIILRSISDHSISSLSDIYGSDDSFIDTNVDVTLEESLHVPLEQSLRDLLVQVTDTEDLTTVTQLKLRVISRETTLQYLSFYTPALRELTLDGSVVSSLRDLGFGLKNLKILRVNRCGLTCIDGVFGFEHLEELYIANNEINTLSPCAFLNNVRVLDVRRNMISLDEIDFLKFCENIEELYIEGNPGITLSLGLRQIVQHRLPRIKILDGLIITPAVMMRNNNGDNYQNSIENDVVANEDDRSNFSIDFPPRVFFQRFFNN</sequence>
<dbReference type="AlphaFoldDB" id="A0A6P7F8G6"/>
<dbReference type="Pfam" id="PF00560">
    <property type="entry name" value="LRR_1"/>
    <property type="match status" value="1"/>
</dbReference>
<dbReference type="SUPFAM" id="SSF52058">
    <property type="entry name" value="L domain-like"/>
    <property type="match status" value="1"/>
</dbReference>
<dbReference type="InterPro" id="IPR001611">
    <property type="entry name" value="Leu-rich_rpt"/>
</dbReference>
<dbReference type="InterPro" id="IPR040091">
    <property type="entry name" value="LRRC56"/>
</dbReference>
<name>A0A6P7F8G6_DIAVI</name>
<dbReference type="KEGG" id="dvv:114327622"/>
<dbReference type="Gene3D" id="3.80.10.10">
    <property type="entry name" value="Ribonuclease Inhibitor"/>
    <property type="match status" value="1"/>
</dbReference>